<dbReference type="OrthoDB" id="2799068at2759"/>
<sequence>MAQNEVLENEPSTKRRRTDSSITRSALWLDDGNLVIQAESIQFRVHRSVLAMHSTVLRDCFAIPQPEEQEIVEGCPVVQFPLDSAADIENVLCILYKNPEVYDSQTPISMSQISTMIRLGKKYEFCPMYNEALRRLKQDYPRTLLGWKAIQGTRSSILHTNSFYFDIVNLAYENNIQFVLPMAFLQICTKYSIKRDHDSDPSAPVLVPGALHMCLMGRTTFSSHFFRDLFLGLHKTMPDKTCANIYHCPGALRLVSQQFTIWSADAGPITFPLSWAVIEGEIHKQGKRLCGACTKIAMVQFADAQEKFWMRLPETFGLPAWDRLEKENTI</sequence>
<dbReference type="CDD" id="cd18186">
    <property type="entry name" value="BTB_POZ_ZBTB_KLHL-like"/>
    <property type="match status" value="1"/>
</dbReference>
<dbReference type="Proteomes" id="UP000053424">
    <property type="component" value="Unassembled WGS sequence"/>
</dbReference>
<dbReference type="Pfam" id="PF00651">
    <property type="entry name" value="BTB"/>
    <property type="match status" value="1"/>
</dbReference>
<reference evidence="3 4" key="1">
    <citation type="submission" date="2014-04" db="EMBL/GenBank/DDBJ databases">
        <authorList>
            <consortium name="DOE Joint Genome Institute"/>
            <person name="Kuo A."/>
            <person name="Gay G."/>
            <person name="Dore J."/>
            <person name="Kohler A."/>
            <person name="Nagy L.G."/>
            <person name="Floudas D."/>
            <person name="Copeland A."/>
            <person name="Barry K.W."/>
            <person name="Cichocki N."/>
            <person name="Veneault-Fourrey C."/>
            <person name="LaButti K."/>
            <person name="Lindquist E.A."/>
            <person name="Lipzen A."/>
            <person name="Lundell T."/>
            <person name="Morin E."/>
            <person name="Murat C."/>
            <person name="Sun H."/>
            <person name="Tunlid A."/>
            <person name="Henrissat B."/>
            <person name="Grigoriev I.V."/>
            <person name="Hibbett D.S."/>
            <person name="Martin F."/>
            <person name="Nordberg H.P."/>
            <person name="Cantor M.N."/>
            <person name="Hua S.X."/>
        </authorList>
    </citation>
    <scope>NUCLEOTIDE SEQUENCE [LARGE SCALE GENOMIC DNA]</scope>
    <source>
        <strain evidence="4">h7</strain>
    </source>
</reference>
<evidence type="ECO:0000256" key="1">
    <source>
        <dbReference type="SAM" id="MobiDB-lite"/>
    </source>
</evidence>
<dbReference type="InterPro" id="IPR011333">
    <property type="entry name" value="SKP1/BTB/POZ_sf"/>
</dbReference>
<dbReference type="Gene3D" id="3.30.710.10">
    <property type="entry name" value="Potassium Channel Kv1.1, Chain A"/>
    <property type="match status" value="1"/>
</dbReference>
<dbReference type="InterPro" id="IPR000210">
    <property type="entry name" value="BTB/POZ_dom"/>
</dbReference>
<proteinExistence type="predicted"/>
<reference evidence="4" key="2">
    <citation type="submission" date="2015-01" db="EMBL/GenBank/DDBJ databases">
        <title>Evolutionary Origins and Diversification of the Mycorrhizal Mutualists.</title>
        <authorList>
            <consortium name="DOE Joint Genome Institute"/>
            <consortium name="Mycorrhizal Genomics Consortium"/>
            <person name="Kohler A."/>
            <person name="Kuo A."/>
            <person name="Nagy L.G."/>
            <person name="Floudas D."/>
            <person name="Copeland A."/>
            <person name="Barry K.W."/>
            <person name="Cichocki N."/>
            <person name="Veneault-Fourrey C."/>
            <person name="LaButti K."/>
            <person name="Lindquist E.A."/>
            <person name="Lipzen A."/>
            <person name="Lundell T."/>
            <person name="Morin E."/>
            <person name="Murat C."/>
            <person name="Riley R."/>
            <person name="Ohm R."/>
            <person name="Sun H."/>
            <person name="Tunlid A."/>
            <person name="Henrissat B."/>
            <person name="Grigoriev I.V."/>
            <person name="Hibbett D.S."/>
            <person name="Martin F."/>
        </authorList>
    </citation>
    <scope>NUCLEOTIDE SEQUENCE [LARGE SCALE GENOMIC DNA]</scope>
    <source>
        <strain evidence="4">h7</strain>
    </source>
</reference>
<accession>A0A0C3BWY3</accession>
<feature type="domain" description="BTB" evidence="2">
    <location>
        <begin position="30"/>
        <end position="104"/>
    </location>
</feature>
<dbReference type="HOGENOM" id="CLU_033082_3_2_1"/>
<keyword evidence="4" id="KW-1185">Reference proteome</keyword>
<gene>
    <name evidence="3" type="ORF">M413DRAFT_31620</name>
</gene>
<organism evidence="3 4">
    <name type="scientific">Hebeloma cylindrosporum</name>
    <dbReference type="NCBI Taxonomy" id="76867"/>
    <lineage>
        <taxon>Eukaryota</taxon>
        <taxon>Fungi</taxon>
        <taxon>Dikarya</taxon>
        <taxon>Basidiomycota</taxon>
        <taxon>Agaricomycotina</taxon>
        <taxon>Agaricomycetes</taxon>
        <taxon>Agaricomycetidae</taxon>
        <taxon>Agaricales</taxon>
        <taxon>Agaricineae</taxon>
        <taxon>Hymenogastraceae</taxon>
        <taxon>Hebeloma</taxon>
    </lineage>
</organism>
<dbReference type="PROSITE" id="PS50097">
    <property type="entry name" value="BTB"/>
    <property type="match status" value="1"/>
</dbReference>
<feature type="region of interest" description="Disordered" evidence="1">
    <location>
        <begin position="1"/>
        <end position="20"/>
    </location>
</feature>
<dbReference type="AlphaFoldDB" id="A0A0C3BWY3"/>
<evidence type="ECO:0000313" key="3">
    <source>
        <dbReference type="EMBL" id="KIM36584.1"/>
    </source>
</evidence>
<dbReference type="SUPFAM" id="SSF54695">
    <property type="entry name" value="POZ domain"/>
    <property type="match status" value="1"/>
</dbReference>
<evidence type="ECO:0000259" key="2">
    <source>
        <dbReference type="PROSITE" id="PS50097"/>
    </source>
</evidence>
<protein>
    <recommendedName>
        <fullName evidence="2">BTB domain-containing protein</fullName>
    </recommendedName>
</protein>
<name>A0A0C3BWY3_HEBCY</name>
<evidence type="ECO:0000313" key="4">
    <source>
        <dbReference type="Proteomes" id="UP000053424"/>
    </source>
</evidence>
<dbReference type="EMBL" id="KN831804">
    <property type="protein sequence ID" value="KIM36584.1"/>
    <property type="molecule type" value="Genomic_DNA"/>
</dbReference>